<dbReference type="EMBL" id="GDKF01001234">
    <property type="protein sequence ID" value="JAT77388.1"/>
    <property type="molecule type" value="Transcribed_RNA"/>
</dbReference>
<dbReference type="GO" id="GO:0000045">
    <property type="term" value="P:autophagosome assembly"/>
    <property type="evidence" value="ECO:0007669"/>
    <property type="project" value="InterPro"/>
</dbReference>
<accession>A0A1D2AE07</accession>
<dbReference type="GO" id="GO:0034045">
    <property type="term" value="C:phagophore assembly site membrane"/>
    <property type="evidence" value="ECO:0007669"/>
    <property type="project" value="TreeGrafter"/>
</dbReference>
<feature type="domain" description="Ubiquitin-like" evidence="1">
    <location>
        <begin position="1"/>
        <end position="64"/>
    </location>
</feature>
<evidence type="ECO:0000259" key="1">
    <source>
        <dbReference type="PROSITE" id="PS50053"/>
    </source>
</evidence>
<dbReference type="InterPro" id="IPR029071">
    <property type="entry name" value="Ubiquitin-like_domsf"/>
</dbReference>
<dbReference type="GO" id="GO:0034727">
    <property type="term" value="P:piecemeal microautophagy of the nucleus"/>
    <property type="evidence" value="ECO:0007669"/>
    <property type="project" value="TreeGrafter"/>
</dbReference>
<organism evidence="2">
    <name type="scientific">Auxenochlorella protothecoides</name>
    <name type="common">Green microalga</name>
    <name type="synonym">Chlorella protothecoides</name>
    <dbReference type="NCBI Taxonomy" id="3075"/>
    <lineage>
        <taxon>Eukaryota</taxon>
        <taxon>Viridiplantae</taxon>
        <taxon>Chlorophyta</taxon>
        <taxon>core chlorophytes</taxon>
        <taxon>Trebouxiophyceae</taxon>
        <taxon>Chlorellales</taxon>
        <taxon>Chlorellaceae</taxon>
        <taxon>Auxenochlorella</taxon>
    </lineage>
</organism>
<dbReference type="GO" id="GO:0034517">
    <property type="term" value="P:ribophagy"/>
    <property type="evidence" value="ECO:0007669"/>
    <property type="project" value="TreeGrafter"/>
</dbReference>
<name>A0A1D2AE07_AUXPR</name>
<dbReference type="PROSITE" id="PS50053">
    <property type="entry name" value="UBIQUITIN_2"/>
    <property type="match status" value="1"/>
</dbReference>
<reference evidence="2" key="1">
    <citation type="submission" date="2015-08" db="EMBL/GenBank/DDBJ databases">
        <authorList>
            <person name="Babu N.S."/>
            <person name="Beckwith C.J."/>
            <person name="Beseler K.G."/>
            <person name="Brison A."/>
            <person name="Carone J.V."/>
            <person name="Caskin T.P."/>
            <person name="Diamond M."/>
            <person name="Durham M.E."/>
            <person name="Foxe J.M."/>
            <person name="Go M."/>
            <person name="Henderson B.A."/>
            <person name="Jones I.B."/>
            <person name="McGettigan J.A."/>
            <person name="Micheletti S.J."/>
            <person name="Nasrallah M.E."/>
            <person name="Ortiz D."/>
            <person name="Piller C.R."/>
            <person name="Privatt S.R."/>
            <person name="Schneider S.L."/>
            <person name="Sharp S."/>
            <person name="Smith T.C."/>
            <person name="Stanton J.D."/>
            <person name="Ullery H.E."/>
            <person name="Wilson R.J."/>
            <person name="Serrano M.G."/>
            <person name="Buck G."/>
            <person name="Lee V."/>
            <person name="Wang Y."/>
            <person name="Carvalho R."/>
            <person name="Voegtly L."/>
            <person name="Shi R."/>
            <person name="Duckworth R."/>
            <person name="Johnson A."/>
            <person name="Loviza R."/>
            <person name="Walstead R."/>
            <person name="Shah Z."/>
            <person name="Kiflezghi M."/>
            <person name="Wade K."/>
            <person name="Ball S.L."/>
            <person name="Bradley K.W."/>
            <person name="Asai D.J."/>
            <person name="Bowman C.A."/>
            <person name="Russell D.A."/>
            <person name="Pope W.H."/>
            <person name="Jacobs-Sera D."/>
            <person name="Hendrix R.W."/>
            <person name="Hatfull G.F."/>
        </authorList>
    </citation>
    <scope>NUCLEOTIDE SEQUENCE</scope>
</reference>
<dbReference type="GO" id="GO:0019901">
    <property type="term" value="F:protein kinase binding"/>
    <property type="evidence" value="ECO:0007669"/>
    <property type="project" value="TreeGrafter"/>
</dbReference>
<protein>
    <recommendedName>
        <fullName evidence="1">Ubiquitin-like domain-containing protein</fullName>
    </recommendedName>
</protein>
<dbReference type="InterPro" id="IPR000626">
    <property type="entry name" value="Ubiquitin-like_dom"/>
</dbReference>
<dbReference type="GO" id="GO:1990316">
    <property type="term" value="C:Atg1/ULK1 kinase complex"/>
    <property type="evidence" value="ECO:0007669"/>
    <property type="project" value="TreeGrafter"/>
</dbReference>
<dbReference type="Gene3D" id="3.10.20.90">
    <property type="entry name" value="Phosphatidylinositol 3-kinase Catalytic Subunit, Chain A, domain 1"/>
    <property type="match status" value="1"/>
</dbReference>
<evidence type="ECO:0000313" key="2">
    <source>
        <dbReference type="EMBL" id="JAT77388.1"/>
    </source>
</evidence>
<sequence>MSVTVVLAHSGKCIELECTPHTRADAVQAALAQLTGIEQADQILMHGGNRVDGAKTLAQYNLPEDPASAQPVFLYSRRLMRPGTPAPPLDPVPETHVQYPAPQSWSAPGAGVGQWEPGTDFIPILESQLEAATAIWQASQQRVAAAAQYLGEVEAQGLSVDAACTNVELHYPKTAAAWEEFSTRFASQHAAAEEALARFDSDAAYLESTPLHPALARAGPLRSLADLTDLCALRGTCTSLRSGAPALAARVRDAAGVFEALRREVEALLLAAPSVDLPGLGAALQAAGAGLAEQAGLVDAVARDARDARRASGGG</sequence>
<gene>
    <name evidence="2" type="ORF">g.4693</name>
</gene>
<dbReference type="SUPFAM" id="SSF54236">
    <property type="entry name" value="Ubiquitin-like"/>
    <property type="match status" value="1"/>
</dbReference>
<dbReference type="GO" id="GO:0061709">
    <property type="term" value="P:reticulophagy"/>
    <property type="evidence" value="ECO:0007669"/>
    <property type="project" value="TreeGrafter"/>
</dbReference>
<dbReference type="PANTHER" id="PTHR13222:SF1">
    <property type="entry name" value="RB1-INDUCIBLE COILED-COIL PROTEIN 1"/>
    <property type="match status" value="1"/>
</dbReference>
<dbReference type="CDD" id="cd17039">
    <property type="entry name" value="Ubl_ubiquitin_like"/>
    <property type="match status" value="1"/>
</dbReference>
<dbReference type="GO" id="GO:0000422">
    <property type="term" value="P:autophagy of mitochondrion"/>
    <property type="evidence" value="ECO:0007669"/>
    <property type="project" value="TreeGrafter"/>
</dbReference>
<dbReference type="InterPro" id="IPR040040">
    <property type="entry name" value="ATG11"/>
</dbReference>
<proteinExistence type="predicted"/>
<dbReference type="GO" id="GO:0060090">
    <property type="term" value="F:molecular adaptor activity"/>
    <property type="evidence" value="ECO:0007669"/>
    <property type="project" value="TreeGrafter"/>
</dbReference>
<dbReference type="AlphaFoldDB" id="A0A1D2AE07"/>
<feature type="non-terminal residue" evidence="2">
    <location>
        <position position="315"/>
    </location>
</feature>
<dbReference type="PANTHER" id="PTHR13222">
    <property type="entry name" value="RB1-INDUCIBLE COILED-COIL"/>
    <property type="match status" value="1"/>
</dbReference>